<dbReference type="HOGENOM" id="CLU_3039686_0_0_6"/>
<comment type="caution">
    <text evidence="1">The sequence shown here is derived from an EMBL/GenBank/DDBJ whole genome shotgun (WGS) entry which is preliminary data.</text>
</comment>
<evidence type="ECO:0000313" key="2">
    <source>
        <dbReference type="Proteomes" id="UP000032871"/>
    </source>
</evidence>
<dbReference type="Proteomes" id="UP000032871">
    <property type="component" value="Unassembled WGS sequence"/>
</dbReference>
<protein>
    <submittedName>
        <fullName evidence="1">Uncharacterized protein</fullName>
    </submittedName>
</protein>
<sequence length="54" mass="6335">MNNPLKNILFSDRTLFPYAGINPAQNKILTKKCKRLRKKCGTIRTIIFTQIKRK</sequence>
<gene>
    <name evidence="1" type="ORF">HMPREF9064_1237</name>
</gene>
<organism evidence="1 2">
    <name type="scientific">Aggregatibacter segnis ATCC 33393</name>
    <dbReference type="NCBI Taxonomy" id="888057"/>
    <lineage>
        <taxon>Bacteria</taxon>
        <taxon>Pseudomonadati</taxon>
        <taxon>Pseudomonadota</taxon>
        <taxon>Gammaproteobacteria</taxon>
        <taxon>Pasteurellales</taxon>
        <taxon>Pasteurellaceae</taxon>
        <taxon>Aggregatibacter</taxon>
    </lineage>
</organism>
<name>E6KYK5_9PAST</name>
<accession>E6KYK5</accession>
<proteinExistence type="predicted"/>
<dbReference type="EMBL" id="AEPS01000008">
    <property type="protein sequence ID" value="EFU67282.1"/>
    <property type="molecule type" value="Genomic_DNA"/>
</dbReference>
<reference evidence="1 2" key="1">
    <citation type="submission" date="2010-12" db="EMBL/GenBank/DDBJ databases">
        <authorList>
            <person name="Muzny D."/>
            <person name="Qin X."/>
            <person name="Deng J."/>
            <person name="Jiang H."/>
            <person name="Liu Y."/>
            <person name="Qu J."/>
            <person name="Song X.-Z."/>
            <person name="Zhang L."/>
            <person name="Thornton R."/>
            <person name="Coyle M."/>
            <person name="Francisco L."/>
            <person name="Jackson L."/>
            <person name="Javaid M."/>
            <person name="Korchina V."/>
            <person name="Kovar C."/>
            <person name="Mata R."/>
            <person name="Mathew T."/>
            <person name="Ngo R."/>
            <person name="Nguyen L."/>
            <person name="Nguyen N."/>
            <person name="Okwuonu G."/>
            <person name="Ongeri F."/>
            <person name="Pham C."/>
            <person name="Simmons D."/>
            <person name="Wilczek-Boney K."/>
            <person name="Hale W."/>
            <person name="Jakkamsetti A."/>
            <person name="Pham P."/>
            <person name="Ruth R."/>
            <person name="San Lucas F."/>
            <person name="Warren J."/>
            <person name="Zhang J."/>
            <person name="Zhao Z."/>
            <person name="Zhou C."/>
            <person name="Zhu D."/>
            <person name="Lee S."/>
            <person name="Bess C."/>
            <person name="Blankenburg K."/>
            <person name="Forbes L."/>
            <person name="Fu Q."/>
            <person name="Gubbala S."/>
            <person name="Hirani K."/>
            <person name="Jayaseelan J.C."/>
            <person name="Lara F."/>
            <person name="Munidasa M."/>
            <person name="Palculict T."/>
            <person name="Patil S."/>
            <person name="Pu L.-L."/>
            <person name="Saada N."/>
            <person name="Tang L."/>
            <person name="Weissenberger G."/>
            <person name="Zhu Y."/>
            <person name="Hemphill L."/>
            <person name="Shang Y."/>
            <person name="Youmans B."/>
            <person name="Ayvaz T."/>
            <person name="Ross M."/>
            <person name="Santibanez J."/>
            <person name="Aqrawi P."/>
            <person name="Gross S."/>
            <person name="Joshi V."/>
            <person name="Fowler G."/>
            <person name="Nazareth L."/>
            <person name="Reid J."/>
            <person name="Worley K."/>
            <person name="Petrosino J."/>
            <person name="Highlander S."/>
            <person name="Gibbs R."/>
        </authorList>
    </citation>
    <scope>NUCLEOTIDE SEQUENCE [LARGE SCALE GENOMIC DNA]</scope>
    <source>
        <strain evidence="1 2">ATCC 33393</strain>
    </source>
</reference>
<evidence type="ECO:0000313" key="1">
    <source>
        <dbReference type="EMBL" id="EFU67282.1"/>
    </source>
</evidence>
<dbReference type="AlphaFoldDB" id="E6KYK5"/>
<keyword evidence="2" id="KW-1185">Reference proteome</keyword>